<dbReference type="Proteomes" id="UP001274830">
    <property type="component" value="Unassembled WGS sequence"/>
</dbReference>
<evidence type="ECO:0000313" key="3">
    <source>
        <dbReference type="Proteomes" id="UP001274830"/>
    </source>
</evidence>
<comment type="caution">
    <text evidence="2">The sequence shown here is derived from an EMBL/GenBank/DDBJ whole genome shotgun (WGS) entry which is preliminary data.</text>
</comment>
<evidence type="ECO:0000259" key="1">
    <source>
        <dbReference type="Pfam" id="PF00149"/>
    </source>
</evidence>
<dbReference type="InterPro" id="IPR051693">
    <property type="entry name" value="UPF0046_metallophosphoest"/>
</dbReference>
<dbReference type="PANTHER" id="PTHR12905:SF18">
    <property type="entry name" value="ESTER HYDROLASE, PUTATIVE (AFU_ORTHOLOGUE AFUA_4G03130)-RELATED"/>
    <property type="match status" value="1"/>
</dbReference>
<keyword evidence="3" id="KW-1185">Reference proteome</keyword>
<accession>A0AAE1C642</accession>
<dbReference type="GO" id="GO:0016787">
    <property type="term" value="F:hydrolase activity"/>
    <property type="evidence" value="ECO:0007669"/>
    <property type="project" value="InterPro"/>
</dbReference>
<dbReference type="InterPro" id="IPR029052">
    <property type="entry name" value="Metallo-depent_PP-like"/>
</dbReference>
<proteinExistence type="predicted"/>
<reference evidence="2" key="1">
    <citation type="submission" date="2023-07" db="EMBL/GenBank/DDBJ databases">
        <title>Black Yeasts Isolated from many extreme environments.</title>
        <authorList>
            <person name="Coleine C."/>
            <person name="Stajich J.E."/>
            <person name="Selbmann L."/>
        </authorList>
    </citation>
    <scope>NUCLEOTIDE SEQUENCE</scope>
    <source>
        <strain evidence="2">CCFEE 5485</strain>
    </source>
</reference>
<dbReference type="InterPro" id="IPR004843">
    <property type="entry name" value="Calcineurin-like_PHP"/>
</dbReference>
<dbReference type="Pfam" id="PF00149">
    <property type="entry name" value="Metallophos"/>
    <property type="match status" value="1"/>
</dbReference>
<dbReference type="CDD" id="cd07379">
    <property type="entry name" value="MPP_239FB"/>
    <property type="match status" value="1"/>
</dbReference>
<gene>
    <name evidence="2" type="ORF">LTR78_001055</name>
</gene>
<feature type="domain" description="Calcineurin-like phosphoesterase" evidence="1">
    <location>
        <begin position="50"/>
        <end position="232"/>
    </location>
</feature>
<dbReference type="EMBL" id="JAUTXT010000002">
    <property type="protein sequence ID" value="KAK3679494.1"/>
    <property type="molecule type" value="Genomic_DNA"/>
</dbReference>
<dbReference type="Gene3D" id="3.60.21.10">
    <property type="match status" value="1"/>
</dbReference>
<dbReference type="PANTHER" id="PTHR12905">
    <property type="entry name" value="METALLOPHOSPHOESTERASE"/>
    <property type="match status" value="1"/>
</dbReference>
<dbReference type="AlphaFoldDB" id="A0AAE1C642"/>
<name>A0AAE1C642_9PEZI</name>
<organism evidence="2 3">
    <name type="scientific">Recurvomyces mirabilis</name>
    <dbReference type="NCBI Taxonomy" id="574656"/>
    <lineage>
        <taxon>Eukaryota</taxon>
        <taxon>Fungi</taxon>
        <taxon>Dikarya</taxon>
        <taxon>Ascomycota</taxon>
        <taxon>Pezizomycotina</taxon>
        <taxon>Dothideomycetes</taxon>
        <taxon>Dothideomycetidae</taxon>
        <taxon>Mycosphaerellales</taxon>
        <taxon>Teratosphaeriaceae</taxon>
        <taxon>Recurvomyces</taxon>
    </lineage>
</organism>
<dbReference type="SUPFAM" id="SSF56300">
    <property type="entry name" value="Metallo-dependent phosphatases"/>
    <property type="match status" value="1"/>
</dbReference>
<sequence>MSSLFAPGSIFDPPSELHLLVTQPIKTLIRFLDYGFSLLHSSPKPGSPLIRIVCMSDTHTLQAAHVLDGDLLIHAGDMGNEGTPVELQAQIDWLDQLPHKYKVVIAGNHDTYLDPRSRKTLSQQDQQRTINWKSIRYLQHSSTTLHFGGGRRQLKLYGAPQIPACGGSNFAFQYPRGHDGWSDTIPDDTDVLITHTPPKYHLDLPAALGCEHLLREVWRVRPILHIFGHVHAGRSDTMGWLKGGRETVQWGKGQACLEHAMTRPKGFIRAVLDPRAWVDAVKVVYHGGAEVLWDRIWGGYSERTIMINAALMYNNTGRLGNEVQVVDI</sequence>
<evidence type="ECO:0000313" key="2">
    <source>
        <dbReference type="EMBL" id="KAK3679494.1"/>
    </source>
</evidence>
<protein>
    <recommendedName>
        <fullName evidence="1">Calcineurin-like phosphoesterase domain-containing protein</fullName>
    </recommendedName>
</protein>